<dbReference type="Proteomes" id="UP001153076">
    <property type="component" value="Unassembled WGS sequence"/>
</dbReference>
<dbReference type="EMBL" id="JAKOGI010000428">
    <property type="protein sequence ID" value="KAJ8435178.1"/>
    <property type="molecule type" value="Genomic_DNA"/>
</dbReference>
<evidence type="ECO:0000313" key="2">
    <source>
        <dbReference type="EMBL" id="KAJ8435178.1"/>
    </source>
</evidence>
<feature type="domain" description="F-box associated beta-propeller type 1" evidence="1">
    <location>
        <begin position="114"/>
        <end position="227"/>
    </location>
</feature>
<evidence type="ECO:0000313" key="3">
    <source>
        <dbReference type="Proteomes" id="UP001153076"/>
    </source>
</evidence>
<dbReference type="PANTHER" id="PTHR31672:SF13">
    <property type="entry name" value="F-BOX PROTEIN CPR30-LIKE"/>
    <property type="match status" value="1"/>
</dbReference>
<organism evidence="2 3">
    <name type="scientific">Carnegiea gigantea</name>
    <dbReference type="NCBI Taxonomy" id="171969"/>
    <lineage>
        <taxon>Eukaryota</taxon>
        <taxon>Viridiplantae</taxon>
        <taxon>Streptophyta</taxon>
        <taxon>Embryophyta</taxon>
        <taxon>Tracheophyta</taxon>
        <taxon>Spermatophyta</taxon>
        <taxon>Magnoliopsida</taxon>
        <taxon>eudicotyledons</taxon>
        <taxon>Gunneridae</taxon>
        <taxon>Pentapetalae</taxon>
        <taxon>Caryophyllales</taxon>
        <taxon>Cactineae</taxon>
        <taxon>Cactaceae</taxon>
        <taxon>Cactoideae</taxon>
        <taxon>Echinocereeae</taxon>
        <taxon>Carnegiea</taxon>
    </lineage>
</organism>
<dbReference type="NCBIfam" id="TIGR01640">
    <property type="entry name" value="F_box_assoc_1"/>
    <property type="match status" value="1"/>
</dbReference>
<keyword evidence="3" id="KW-1185">Reference proteome</keyword>
<sequence length="382" mass="44066">MGFQIWIILSEYRMHMSPWLDPRISKESDAKGFISPSISTLESARLEMSLTFKFKEKADFFPLRTRRRDAGLLSSRWDLAKLWLEIKLFQVLHTDLNLPRDLAGTRRISPPLGSCHGFICFDEANRRIPKPMCVLNPITKEFSYIPLPNGYHKTAGKWASGLGFVTSFNDYKIVLLEQTLHSSKNITCNRVDVFSFRDDQWRGLDSSVGNFDASVDGSLNEALYWVVWSFLVDHLLNLTWLKRHFLRATSIKEIRDAETRNMYYDRHASIGVIAQKYMCVGQVYSVQSGERFLEMWMMEKYSELNRLFRLGLESEIVGRFPGLLGITPNGIRYAPKKQEIFLLDPGRIPPMYVVVAQKYVHHVMSYIPSLVSPCCVGRSVNE</sequence>
<accession>A0A9Q1QAL9</accession>
<comment type="caution">
    <text evidence="2">The sequence shown here is derived from an EMBL/GenBank/DDBJ whole genome shotgun (WGS) entry which is preliminary data.</text>
</comment>
<evidence type="ECO:0000259" key="1">
    <source>
        <dbReference type="Pfam" id="PF07734"/>
    </source>
</evidence>
<dbReference type="InterPro" id="IPR050796">
    <property type="entry name" value="SCF_F-box_component"/>
</dbReference>
<dbReference type="OrthoDB" id="894159at2759"/>
<dbReference type="InterPro" id="IPR017451">
    <property type="entry name" value="F-box-assoc_interact_dom"/>
</dbReference>
<reference evidence="2" key="1">
    <citation type="submission" date="2022-04" db="EMBL/GenBank/DDBJ databases">
        <title>Carnegiea gigantea Genome sequencing and assembly v2.</title>
        <authorList>
            <person name="Copetti D."/>
            <person name="Sanderson M.J."/>
            <person name="Burquez A."/>
            <person name="Wojciechowski M.F."/>
        </authorList>
    </citation>
    <scope>NUCLEOTIDE SEQUENCE</scope>
    <source>
        <strain evidence="2">SGP5-SGP5p</strain>
        <tissue evidence="2">Aerial part</tissue>
    </source>
</reference>
<dbReference type="InterPro" id="IPR006527">
    <property type="entry name" value="F-box-assoc_dom_typ1"/>
</dbReference>
<dbReference type="PANTHER" id="PTHR31672">
    <property type="entry name" value="BNACNNG10540D PROTEIN"/>
    <property type="match status" value="1"/>
</dbReference>
<dbReference type="AlphaFoldDB" id="A0A9Q1QAL9"/>
<proteinExistence type="predicted"/>
<protein>
    <recommendedName>
        <fullName evidence="1">F-box associated beta-propeller type 1 domain-containing protein</fullName>
    </recommendedName>
</protein>
<gene>
    <name evidence="2" type="ORF">Cgig2_028364</name>
</gene>
<dbReference type="Pfam" id="PF07734">
    <property type="entry name" value="FBA_1"/>
    <property type="match status" value="1"/>
</dbReference>
<name>A0A9Q1QAL9_9CARY</name>